<reference evidence="2 3" key="1">
    <citation type="journal article" date="2015" name="Stand. Genomic Sci.">
        <title>Genomic Encyclopedia of Bacterial and Archaeal Type Strains, Phase III: the genomes of soil and plant-associated and newly described type strains.</title>
        <authorList>
            <person name="Whitman W.B."/>
            <person name="Woyke T."/>
            <person name="Klenk H.P."/>
            <person name="Zhou Y."/>
            <person name="Lilburn T.G."/>
            <person name="Beck B.J."/>
            <person name="De Vos P."/>
            <person name="Vandamme P."/>
            <person name="Eisen J.A."/>
            <person name="Garrity G."/>
            <person name="Hugenholtz P."/>
            <person name="Kyrpides N.C."/>
        </authorList>
    </citation>
    <scope>NUCLEOTIDE SEQUENCE [LARGE SCALE GENOMIC DNA]</scope>
    <source>
        <strain evidence="2 3">CV53</strain>
    </source>
</reference>
<dbReference type="AlphaFoldDB" id="A0A4R2BGU5"/>
<dbReference type="EMBL" id="SLVV01000004">
    <property type="protein sequence ID" value="TCN26278.1"/>
    <property type="molecule type" value="Genomic_DNA"/>
</dbReference>
<keyword evidence="1" id="KW-0812">Transmembrane</keyword>
<evidence type="ECO:0000313" key="2">
    <source>
        <dbReference type="EMBL" id="TCN26278.1"/>
    </source>
</evidence>
<evidence type="ECO:0000256" key="1">
    <source>
        <dbReference type="SAM" id="Phobius"/>
    </source>
</evidence>
<gene>
    <name evidence="2" type="ORF">EV146_104388</name>
</gene>
<feature type="transmembrane region" description="Helical" evidence="1">
    <location>
        <begin position="12"/>
        <end position="32"/>
    </location>
</feature>
<evidence type="ECO:0000313" key="3">
    <source>
        <dbReference type="Proteomes" id="UP000295689"/>
    </source>
</evidence>
<sequence length="36" mass="3942">MKKRNNFNKTSYVIPAFVGAGLGAVLGLVAYVKDWI</sequence>
<dbReference type="Proteomes" id="UP000295689">
    <property type="component" value="Unassembled WGS sequence"/>
</dbReference>
<comment type="caution">
    <text evidence="2">The sequence shown here is derived from an EMBL/GenBank/DDBJ whole genome shotgun (WGS) entry which is preliminary data.</text>
</comment>
<proteinExistence type="predicted"/>
<organism evidence="2 3">
    <name type="scientific">Mesobacillus foraminis</name>
    <dbReference type="NCBI Taxonomy" id="279826"/>
    <lineage>
        <taxon>Bacteria</taxon>
        <taxon>Bacillati</taxon>
        <taxon>Bacillota</taxon>
        <taxon>Bacilli</taxon>
        <taxon>Bacillales</taxon>
        <taxon>Bacillaceae</taxon>
        <taxon>Mesobacillus</taxon>
    </lineage>
</organism>
<protein>
    <submittedName>
        <fullName evidence="2">Uncharacterized protein</fullName>
    </submittedName>
</protein>
<keyword evidence="3" id="KW-1185">Reference proteome</keyword>
<keyword evidence="1" id="KW-0472">Membrane</keyword>
<name>A0A4R2BGU5_9BACI</name>
<keyword evidence="1" id="KW-1133">Transmembrane helix</keyword>
<accession>A0A4R2BGU5</accession>